<proteinExistence type="predicted"/>
<organism evidence="1 2">
    <name type="scientific">Acetobacterium bakii</name>
    <dbReference type="NCBI Taxonomy" id="52689"/>
    <lineage>
        <taxon>Bacteria</taxon>
        <taxon>Bacillati</taxon>
        <taxon>Bacillota</taxon>
        <taxon>Clostridia</taxon>
        <taxon>Eubacteriales</taxon>
        <taxon>Eubacteriaceae</taxon>
        <taxon>Acetobacterium</taxon>
    </lineage>
</organism>
<dbReference type="OrthoDB" id="9764112at2"/>
<name>A0A0L6TVT1_9FIRM</name>
<gene>
    <name evidence="1" type="ORF">AKG39_18985</name>
</gene>
<dbReference type="Proteomes" id="UP000036873">
    <property type="component" value="Unassembled WGS sequence"/>
</dbReference>
<evidence type="ECO:0000313" key="1">
    <source>
        <dbReference type="EMBL" id="KNZ40187.1"/>
    </source>
</evidence>
<evidence type="ECO:0000313" key="2">
    <source>
        <dbReference type="Proteomes" id="UP000036873"/>
    </source>
</evidence>
<accession>A0A0L6TVT1</accession>
<dbReference type="EMBL" id="LGYO01000079">
    <property type="protein sequence ID" value="KNZ40187.1"/>
    <property type="molecule type" value="Genomic_DNA"/>
</dbReference>
<comment type="caution">
    <text evidence="1">The sequence shown here is derived from an EMBL/GenBank/DDBJ whole genome shotgun (WGS) entry which is preliminary data.</text>
</comment>
<keyword evidence="2" id="KW-1185">Reference proteome</keyword>
<protein>
    <submittedName>
        <fullName evidence="1">Uncharacterized protein</fullName>
    </submittedName>
</protein>
<dbReference type="RefSeq" id="WP_050741979.1">
    <property type="nucleotide sequence ID" value="NZ_RXYC01000020.1"/>
</dbReference>
<sequence>MNQFTENDLINNIISANNFAEIMLIYHDNIEQLWDYTILIFDDPMTQSINKEPPLAQTMKLEVVKVVSIFKSSFCLINNVVCKEMMRNSCADFEYKNCFDLDVNMMNMLIEIHDNRKNSKSNPIMTDLNLFCNDVTCFPYMLENAGKISDSYVEECAIRTLLIYNKFKHSDLHSFSVDYQHEEQDFQDTKKSIDFMKGISNGENEFDRILLLQKSIYALILKTTIISFHNKNGIKKKITELLEFVNKDLGIFLEREIVFCYWFLKNRNDDRIKEFFKKIQTNANNIVETIQGMSWDLFHLRFCTEIGMANDIDDGAICMHYLVTKDKGLARLANEHPIKYFIHKKGDILPTIVFEKPIYEVIKEIDIIKNLSENKTERNENFKNGNIDQLIKFLENQLILGNTDIIL</sequence>
<reference evidence="2" key="1">
    <citation type="submission" date="2015-07" db="EMBL/GenBank/DDBJ databases">
        <title>Draft genome sequence of Acetobacterium bakii DSM 8293, a potential psychrophilic chemical producer through syngas fermentation.</title>
        <authorList>
            <person name="Song Y."/>
            <person name="Hwang S."/>
            <person name="Cho B.-K."/>
        </authorList>
    </citation>
    <scope>NUCLEOTIDE SEQUENCE [LARGE SCALE GENOMIC DNA]</scope>
    <source>
        <strain evidence="2">DSM 8239</strain>
    </source>
</reference>
<dbReference type="AlphaFoldDB" id="A0A0L6TVT1"/>